<organism evidence="1 2">
    <name type="scientific">Vespula germanica</name>
    <name type="common">German yellow jacket</name>
    <name type="synonym">Paravespula germanica</name>
    <dbReference type="NCBI Taxonomy" id="30212"/>
    <lineage>
        <taxon>Eukaryota</taxon>
        <taxon>Metazoa</taxon>
        <taxon>Ecdysozoa</taxon>
        <taxon>Arthropoda</taxon>
        <taxon>Hexapoda</taxon>
        <taxon>Insecta</taxon>
        <taxon>Pterygota</taxon>
        <taxon>Neoptera</taxon>
        <taxon>Endopterygota</taxon>
        <taxon>Hymenoptera</taxon>
        <taxon>Apocrita</taxon>
        <taxon>Aculeata</taxon>
        <taxon>Vespoidea</taxon>
        <taxon>Vespidae</taxon>
        <taxon>Vespinae</taxon>
        <taxon>Vespula</taxon>
    </lineage>
</organism>
<evidence type="ECO:0000313" key="1">
    <source>
        <dbReference type="EMBL" id="KAF7399607.1"/>
    </source>
</evidence>
<accession>A0A834K3S3</accession>
<name>A0A834K3S3_VESGE</name>
<evidence type="ECO:0000313" key="2">
    <source>
        <dbReference type="Proteomes" id="UP000617340"/>
    </source>
</evidence>
<dbReference type="AlphaFoldDB" id="A0A834K3S3"/>
<dbReference type="EMBL" id="JACSDZ010000007">
    <property type="protein sequence ID" value="KAF7399607.1"/>
    <property type="molecule type" value="Genomic_DNA"/>
</dbReference>
<reference evidence="1" key="1">
    <citation type="journal article" date="2020" name="G3 (Bethesda)">
        <title>High-Quality Assemblies for Three Invasive Social Wasps from the &lt;i&gt;Vespula&lt;/i&gt; Genus.</title>
        <authorList>
            <person name="Harrop T.W.R."/>
            <person name="Guhlin J."/>
            <person name="McLaughlin G.M."/>
            <person name="Permina E."/>
            <person name="Stockwell P."/>
            <person name="Gilligan J."/>
            <person name="Le Lec M.F."/>
            <person name="Gruber M.A.M."/>
            <person name="Quinn O."/>
            <person name="Lovegrove M."/>
            <person name="Duncan E.J."/>
            <person name="Remnant E.J."/>
            <person name="Van Eeckhoven J."/>
            <person name="Graham B."/>
            <person name="Knapp R.A."/>
            <person name="Langford K.W."/>
            <person name="Kronenberg Z."/>
            <person name="Press M.O."/>
            <person name="Eacker S.M."/>
            <person name="Wilson-Rankin E.E."/>
            <person name="Purcell J."/>
            <person name="Lester P.J."/>
            <person name="Dearden P.K."/>
        </authorList>
    </citation>
    <scope>NUCLEOTIDE SEQUENCE</scope>
    <source>
        <strain evidence="1">Linc-1</strain>
    </source>
</reference>
<keyword evidence="2" id="KW-1185">Reference proteome</keyword>
<comment type="caution">
    <text evidence="1">The sequence shown here is derived from an EMBL/GenBank/DDBJ whole genome shotgun (WGS) entry which is preliminary data.</text>
</comment>
<protein>
    <submittedName>
        <fullName evidence="1">Uncharacterized protein</fullName>
    </submittedName>
</protein>
<gene>
    <name evidence="1" type="ORF">HZH68_008199</name>
</gene>
<sequence length="71" mass="7604">MEEIVELCCIAAGLSLLTTTTDTRAGNALLASQIGADVDTVFDVVVDHSIVVVPEEVRRGLSRFLDNAMKL</sequence>
<proteinExistence type="predicted"/>
<dbReference type="Proteomes" id="UP000617340">
    <property type="component" value="Unassembled WGS sequence"/>
</dbReference>